<reference evidence="1 2" key="1">
    <citation type="journal article" date="2014" name="PLoS ONE">
        <title>Improving the Safety of Staphylococcus aureus Polyvalent Phages by Their Production on a Staphylococcus xylosus Strain.</title>
        <authorList>
            <person name="El Haddad L."/>
            <person name="Ben Abdallah N."/>
            <person name="Plante P.L."/>
            <person name="Dumaresq J."/>
            <person name="Katsarava R."/>
            <person name="Labrie S."/>
            <person name="Corbeil J."/>
            <person name="St-Gelais D."/>
            <person name="Moineau S."/>
        </authorList>
    </citation>
    <scope>NUCLEOTIDE SEQUENCE [LARGE SCALE GENOMIC DNA]</scope>
</reference>
<proteinExistence type="predicted"/>
<protein>
    <recommendedName>
        <fullName evidence="3">TreH</fullName>
    </recommendedName>
</protein>
<name>A0A075BDL7_9CAUD</name>
<evidence type="ECO:0000313" key="2">
    <source>
        <dbReference type="Proteomes" id="UP000028568"/>
    </source>
</evidence>
<accession>A0A075BDL7</accession>
<dbReference type="EMBL" id="KC012913">
    <property type="protein sequence ID" value="AFX93259.1"/>
    <property type="molecule type" value="Genomic_DNA"/>
</dbReference>
<sequence>MIVIYTDVSKDYLKDEFLPWLNERDRYLEYYKDELPEDIDSSYIVSVVYCKDMEGLLERKDIVLDNSYNEPVALLGVPEFFGNYSNYFYYRGESISKHDLGEIVRLKAWQRMGGD</sequence>
<evidence type="ECO:0008006" key="3">
    <source>
        <dbReference type="Google" id="ProtNLM"/>
    </source>
</evidence>
<evidence type="ECO:0000313" key="1">
    <source>
        <dbReference type="EMBL" id="AFX93259.1"/>
    </source>
</evidence>
<dbReference type="RefSeq" id="YP_009098142.1">
    <property type="nucleotide sequence ID" value="NC_025417.1"/>
</dbReference>
<dbReference type="Proteomes" id="UP000028568">
    <property type="component" value="Segment"/>
</dbReference>
<dbReference type="KEGG" id="vg:22276405"/>
<organism evidence="1 2">
    <name type="scientific">Staphylococcus phage Team1</name>
    <dbReference type="NCBI Taxonomy" id="1262512"/>
    <lineage>
        <taxon>Viruses</taxon>
        <taxon>Duplodnaviria</taxon>
        <taxon>Heunggongvirae</taxon>
        <taxon>Uroviricota</taxon>
        <taxon>Caudoviricetes</taxon>
        <taxon>Herelleviridae</taxon>
        <taxon>Twortvirinae</taxon>
        <taxon>Kayvirus</taxon>
        <taxon>Kayvirus G1</taxon>
    </lineage>
</organism>
<dbReference type="GeneID" id="22276405"/>